<dbReference type="Proteomes" id="UP000190675">
    <property type="component" value="Chromosome I"/>
</dbReference>
<name>A0A1M5TS06_9BRAD</name>
<dbReference type="OrthoDB" id="8265267at2"/>
<organism evidence="2 3">
    <name type="scientific">Bradyrhizobium erythrophlei</name>
    <dbReference type="NCBI Taxonomy" id="1437360"/>
    <lineage>
        <taxon>Bacteria</taxon>
        <taxon>Pseudomonadati</taxon>
        <taxon>Pseudomonadota</taxon>
        <taxon>Alphaproteobacteria</taxon>
        <taxon>Hyphomicrobiales</taxon>
        <taxon>Nitrobacteraceae</taxon>
        <taxon>Bradyrhizobium</taxon>
    </lineage>
</organism>
<evidence type="ECO:0000313" key="2">
    <source>
        <dbReference type="EMBL" id="SHH53440.1"/>
    </source>
</evidence>
<keyword evidence="1" id="KW-0732">Signal</keyword>
<evidence type="ECO:0000256" key="1">
    <source>
        <dbReference type="SAM" id="SignalP"/>
    </source>
</evidence>
<evidence type="ECO:0008006" key="4">
    <source>
        <dbReference type="Google" id="ProtNLM"/>
    </source>
</evidence>
<feature type="signal peptide" evidence="1">
    <location>
        <begin position="1"/>
        <end position="24"/>
    </location>
</feature>
<protein>
    <recommendedName>
        <fullName evidence="4">Lectin-like protein BA14k</fullName>
    </recommendedName>
</protein>
<gene>
    <name evidence="2" type="ORF">SAMN05444169_7942</name>
</gene>
<proteinExistence type="predicted"/>
<sequence>MTKFALLATAAMVLSSALAGPAMAQRVIDNPGRCAHPNANCQNLGPGNPYTSNGDQRRMAYRHGVDRNRAANGNDNTWNNGWHDSWNDNRRHDSGFLPGDAAAGVVGGAIGTAGAIATAPFRNDAYAYDNSGRYDNSGWDTRSYAERNGFVCQPGKWFKGEDGRRHLCR</sequence>
<dbReference type="AlphaFoldDB" id="A0A1M5TS06"/>
<reference evidence="2 3" key="1">
    <citation type="submission" date="2016-11" db="EMBL/GenBank/DDBJ databases">
        <authorList>
            <person name="Jaros S."/>
            <person name="Januszkiewicz K."/>
            <person name="Wedrychowicz H."/>
        </authorList>
    </citation>
    <scope>NUCLEOTIDE SEQUENCE [LARGE SCALE GENOMIC DNA]</scope>
    <source>
        <strain evidence="2 3">GAS242</strain>
    </source>
</reference>
<dbReference type="RefSeq" id="WP_079571193.1">
    <property type="nucleotide sequence ID" value="NZ_LT670818.1"/>
</dbReference>
<accession>A0A1M5TS06</accession>
<dbReference type="EMBL" id="LT670818">
    <property type="protein sequence ID" value="SHH53440.1"/>
    <property type="molecule type" value="Genomic_DNA"/>
</dbReference>
<evidence type="ECO:0000313" key="3">
    <source>
        <dbReference type="Proteomes" id="UP000190675"/>
    </source>
</evidence>
<feature type="chain" id="PRO_5012770697" description="Lectin-like protein BA14k" evidence="1">
    <location>
        <begin position="25"/>
        <end position="169"/>
    </location>
</feature>